<organism evidence="1 2">
    <name type="scientific">Clonostachys chloroleuca</name>
    <dbReference type="NCBI Taxonomy" id="1926264"/>
    <lineage>
        <taxon>Eukaryota</taxon>
        <taxon>Fungi</taxon>
        <taxon>Dikarya</taxon>
        <taxon>Ascomycota</taxon>
        <taxon>Pezizomycotina</taxon>
        <taxon>Sordariomycetes</taxon>
        <taxon>Hypocreomycetidae</taxon>
        <taxon>Hypocreales</taxon>
        <taxon>Bionectriaceae</taxon>
        <taxon>Clonostachys</taxon>
    </lineage>
</organism>
<keyword evidence="2" id="KW-1185">Reference proteome</keyword>
<evidence type="ECO:0000313" key="1">
    <source>
        <dbReference type="EMBL" id="CAI6028326.1"/>
    </source>
</evidence>
<gene>
    <name evidence="1" type="ORF">CCHLO57077_00019186</name>
</gene>
<dbReference type="EMBL" id="CABFNP030000479">
    <property type="protein sequence ID" value="CAI6028326.1"/>
    <property type="molecule type" value="Genomic_DNA"/>
</dbReference>
<protein>
    <submittedName>
        <fullName evidence="1">Uncharacterized protein</fullName>
    </submittedName>
</protein>
<proteinExistence type="predicted"/>
<sequence length="472" mass="53023">MARLVPNLPFDEFIEEDIDPTSSNRNAKAEVSWGTNPEGFALMAACGDDEGAAETVIDGRSIGAFTHALLSCLEQGSPRGTLVNYLTLCDQVARLLKETQLNLKNPKVSGHDRLLFYSSSEPLPWIYRSRTEGNKIIVPAGKMHGVHPRSEFMLIHPIPKIIISIKEAHDFDCSARISPETEQMLKNRECTGIPSRWSLEESTLRVLINGDFGERFEESLFESLQSRIASPIEVIRVGETDERDSNLLLLEKGEDGTHIMGPESLIGYSGPIRGIQLKDNDIKRLTQDAAIALSHLTRFNQILNLQPRVSKKPPPFEVTLKINTEKECSPDEPPYEMVIENKSDDVLYFTVMSFGPGFNIKQLWPSGHSMEVGRGAQKEFAFNIYISHELQGIQLSDGAATHRDILRTIVTTHSIAWTSLELPHVWEAHLMCPNLLVKSSRDAEFSEPKKKHEMWVHDIRILTSAEPPNRNI</sequence>
<dbReference type="Gene3D" id="3.40.50.1460">
    <property type="match status" value="1"/>
</dbReference>
<dbReference type="AlphaFoldDB" id="A0AA35PU04"/>
<evidence type="ECO:0000313" key="2">
    <source>
        <dbReference type="Proteomes" id="UP001160390"/>
    </source>
</evidence>
<name>A0AA35PU04_9HYPO</name>
<accession>A0AA35PU04</accession>
<reference evidence="1" key="1">
    <citation type="submission" date="2023-01" db="EMBL/GenBank/DDBJ databases">
        <authorList>
            <person name="Piombo E."/>
        </authorList>
    </citation>
    <scope>NUCLEOTIDE SEQUENCE</scope>
</reference>
<comment type="caution">
    <text evidence="1">The sequence shown here is derived from an EMBL/GenBank/DDBJ whole genome shotgun (WGS) entry which is preliminary data.</text>
</comment>
<dbReference type="Proteomes" id="UP001160390">
    <property type="component" value="Unassembled WGS sequence"/>
</dbReference>